<dbReference type="InterPro" id="IPR000095">
    <property type="entry name" value="CRIB_dom"/>
</dbReference>
<comment type="caution">
    <text evidence="4">The sequence shown here is derived from an EMBL/GenBank/DDBJ whole genome shotgun (WGS) entry which is preliminary data.</text>
</comment>
<accession>A0A2H5Q2A6</accession>
<evidence type="ECO:0000256" key="1">
    <source>
        <dbReference type="ARBA" id="ARBA00022468"/>
    </source>
</evidence>
<keyword evidence="5" id="KW-1185">Reference proteome</keyword>
<gene>
    <name evidence="4" type="ORF">CUMW_189530</name>
</gene>
<proteinExistence type="predicted"/>
<dbReference type="InterPro" id="IPR044785">
    <property type="entry name" value="RopGAP1-5"/>
</dbReference>
<dbReference type="STRING" id="55188.A0A2H5Q2A6"/>
<dbReference type="InterPro" id="IPR036936">
    <property type="entry name" value="CRIB_dom_sf"/>
</dbReference>
<evidence type="ECO:0000313" key="4">
    <source>
        <dbReference type="EMBL" id="GAY58780.1"/>
    </source>
</evidence>
<dbReference type="PANTHER" id="PTHR23177">
    <property type="entry name" value="MKIAA1688 PROTEIN"/>
    <property type="match status" value="1"/>
</dbReference>
<keyword evidence="1" id="KW-0343">GTPase activation</keyword>
<name>A0A2H5Q2A6_CITUN</name>
<evidence type="ECO:0000256" key="2">
    <source>
        <dbReference type="SAM" id="MobiDB-lite"/>
    </source>
</evidence>
<dbReference type="Gene3D" id="3.90.810.10">
    <property type="entry name" value="CRIB domain"/>
    <property type="match status" value="1"/>
</dbReference>
<evidence type="ECO:0000313" key="5">
    <source>
        <dbReference type="Proteomes" id="UP000236630"/>
    </source>
</evidence>
<protein>
    <recommendedName>
        <fullName evidence="3">CRIB domain-containing protein</fullName>
    </recommendedName>
</protein>
<feature type="compositionally biased region" description="Gly residues" evidence="2">
    <location>
        <begin position="9"/>
        <end position="21"/>
    </location>
</feature>
<dbReference type="Proteomes" id="UP000236630">
    <property type="component" value="Unassembled WGS sequence"/>
</dbReference>
<feature type="domain" description="CRIB" evidence="3">
    <location>
        <begin position="53"/>
        <end position="66"/>
    </location>
</feature>
<dbReference type="CDD" id="cd00132">
    <property type="entry name" value="CRIB"/>
    <property type="match status" value="1"/>
</dbReference>
<feature type="region of interest" description="Disordered" evidence="2">
    <location>
        <begin position="1"/>
        <end position="34"/>
    </location>
</feature>
<sequence>MTGLVMMTKGGGCAGGDGGMGRRQKERERLKRNRTNSRWWREDVISAVHNMEIGCPTNVRHITHITFDRFNDFLGLPVEFEVEVPCRVPSASAN</sequence>
<dbReference type="PROSITE" id="PS50108">
    <property type="entry name" value="CRIB"/>
    <property type="match status" value="1"/>
</dbReference>
<reference evidence="4 5" key="1">
    <citation type="journal article" date="2017" name="Front. Genet.">
        <title>Draft sequencing of the heterozygous diploid genome of Satsuma (Citrus unshiu Marc.) using a hybrid assembly approach.</title>
        <authorList>
            <person name="Shimizu T."/>
            <person name="Tanizawa Y."/>
            <person name="Mochizuki T."/>
            <person name="Nagasaki H."/>
            <person name="Yoshioka T."/>
            <person name="Toyoda A."/>
            <person name="Fujiyama A."/>
            <person name="Kaminuma E."/>
            <person name="Nakamura Y."/>
        </authorList>
    </citation>
    <scope>NUCLEOTIDE SEQUENCE [LARGE SCALE GENOMIC DNA]</scope>
    <source>
        <strain evidence="5">cv. Miyagawa wase</strain>
    </source>
</reference>
<evidence type="ECO:0000259" key="3">
    <source>
        <dbReference type="PROSITE" id="PS50108"/>
    </source>
</evidence>
<dbReference type="GO" id="GO:0005096">
    <property type="term" value="F:GTPase activator activity"/>
    <property type="evidence" value="ECO:0007669"/>
    <property type="project" value="UniProtKB-KW"/>
</dbReference>
<dbReference type="PANTHER" id="PTHR23177:SF35">
    <property type="entry name" value="RHO GTPASE-ACTIVATING PROTEIN GACA"/>
    <property type="match status" value="1"/>
</dbReference>
<dbReference type="Pfam" id="PF00786">
    <property type="entry name" value="PBD"/>
    <property type="match status" value="1"/>
</dbReference>
<dbReference type="AlphaFoldDB" id="A0A2H5Q2A6"/>
<organism evidence="4 5">
    <name type="scientific">Citrus unshiu</name>
    <name type="common">Satsuma mandarin</name>
    <name type="synonym">Citrus nobilis var. unshiu</name>
    <dbReference type="NCBI Taxonomy" id="55188"/>
    <lineage>
        <taxon>Eukaryota</taxon>
        <taxon>Viridiplantae</taxon>
        <taxon>Streptophyta</taxon>
        <taxon>Embryophyta</taxon>
        <taxon>Tracheophyta</taxon>
        <taxon>Spermatophyta</taxon>
        <taxon>Magnoliopsida</taxon>
        <taxon>eudicotyledons</taxon>
        <taxon>Gunneridae</taxon>
        <taxon>Pentapetalae</taxon>
        <taxon>rosids</taxon>
        <taxon>malvids</taxon>
        <taxon>Sapindales</taxon>
        <taxon>Rutaceae</taxon>
        <taxon>Aurantioideae</taxon>
        <taxon>Citrus</taxon>
    </lineage>
</organism>
<dbReference type="SMART" id="SM00285">
    <property type="entry name" value="PBD"/>
    <property type="match status" value="1"/>
</dbReference>
<dbReference type="EMBL" id="BDQV01000192">
    <property type="protein sequence ID" value="GAY58780.1"/>
    <property type="molecule type" value="Genomic_DNA"/>
</dbReference>